<protein>
    <submittedName>
        <fullName evidence="1">Uncharacterized protein</fullName>
    </submittedName>
</protein>
<reference evidence="2" key="2">
    <citation type="submission" date="2015-01" db="EMBL/GenBank/DDBJ databases">
        <title>Evolutionary Origins and Diversification of the Mycorrhizal Mutualists.</title>
        <authorList>
            <consortium name="DOE Joint Genome Institute"/>
            <consortium name="Mycorrhizal Genomics Consortium"/>
            <person name="Kohler A."/>
            <person name="Kuo A."/>
            <person name="Nagy L.G."/>
            <person name="Floudas D."/>
            <person name="Copeland A."/>
            <person name="Barry K.W."/>
            <person name="Cichocki N."/>
            <person name="Veneault-Fourrey C."/>
            <person name="LaButti K."/>
            <person name="Lindquist E.A."/>
            <person name="Lipzen A."/>
            <person name="Lundell T."/>
            <person name="Morin E."/>
            <person name="Murat C."/>
            <person name="Riley R."/>
            <person name="Ohm R."/>
            <person name="Sun H."/>
            <person name="Tunlid A."/>
            <person name="Henrissat B."/>
            <person name="Grigoriev I.V."/>
            <person name="Hibbett D.S."/>
            <person name="Martin F."/>
        </authorList>
    </citation>
    <scope>NUCLEOTIDE SEQUENCE [LARGE SCALE GENOMIC DNA]</scope>
    <source>
        <strain evidence="2">LaAM-08-1</strain>
    </source>
</reference>
<proteinExistence type="predicted"/>
<evidence type="ECO:0000313" key="2">
    <source>
        <dbReference type="Proteomes" id="UP000054477"/>
    </source>
</evidence>
<dbReference type="Proteomes" id="UP000054477">
    <property type="component" value="Unassembled WGS sequence"/>
</dbReference>
<organism evidence="1 2">
    <name type="scientific">Laccaria amethystina LaAM-08-1</name>
    <dbReference type="NCBI Taxonomy" id="1095629"/>
    <lineage>
        <taxon>Eukaryota</taxon>
        <taxon>Fungi</taxon>
        <taxon>Dikarya</taxon>
        <taxon>Basidiomycota</taxon>
        <taxon>Agaricomycotina</taxon>
        <taxon>Agaricomycetes</taxon>
        <taxon>Agaricomycetidae</taxon>
        <taxon>Agaricales</taxon>
        <taxon>Agaricineae</taxon>
        <taxon>Hydnangiaceae</taxon>
        <taxon>Laccaria</taxon>
    </lineage>
</organism>
<dbReference type="HOGENOM" id="CLU_2427354_0_0_1"/>
<sequence>MTLIDRDRGVTSLQESTVTVVHFCEQFSRCHSVDWPTACGRHLLNLTGLQAQQRSHLHGSRWIRSSTPEKIAPWLKVQGGNGNEILGGMVI</sequence>
<evidence type="ECO:0000313" key="1">
    <source>
        <dbReference type="EMBL" id="KIK09425.1"/>
    </source>
</evidence>
<dbReference type="EMBL" id="KN838538">
    <property type="protein sequence ID" value="KIK09425.1"/>
    <property type="molecule type" value="Genomic_DNA"/>
</dbReference>
<gene>
    <name evidence="1" type="ORF">K443DRAFT_385679</name>
</gene>
<keyword evidence="2" id="KW-1185">Reference proteome</keyword>
<name>A0A0C9XAY3_9AGAR</name>
<accession>A0A0C9XAY3</accession>
<dbReference type="AlphaFoldDB" id="A0A0C9XAY3"/>
<reference evidence="1 2" key="1">
    <citation type="submission" date="2014-04" db="EMBL/GenBank/DDBJ databases">
        <authorList>
            <consortium name="DOE Joint Genome Institute"/>
            <person name="Kuo A."/>
            <person name="Kohler A."/>
            <person name="Nagy L.G."/>
            <person name="Floudas D."/>
            <person name="Copeland A."/>
            <person name="Barry K.W."/>
            <person name="Cichocki N."/>
            <person name="Veneault-Fourrey C."/>
            <person name="LaButti K."/>
            <person name="Lindquist E.A."/>
            <person name="Lipzen A."/>
            <person name="Lundell T."/>
            <person name="Morin E."/>
            <person name="Murat C."/>
            <person name="Sun H."/>
            <person name="Tunlid A."/>
            <person name="Henrissat B."/>
            <person name="Grigoriev I.V."/>
            <person name="Hibbett D.S."/>
            <person name="Martin F."/>
            <person name="Nordberg H.P."/>
            <person name="Cantor M.N."/>
            <person name="Hua S.X."/>
        </authorList>
    </citation>
    <scope>NUCLEOTIDE SEQUENCE [LARGE SCALE GENOMIC DNA]</scope>
    <source>
        <strain evidence="1 2">LaAM-08-1</strain>
    </source>
</reference>